<dbReference type="EMBL" id="WWCM01000013">
    <property type="protein sequence ID" value="MYM41163.1"/>
    <property type="molecule type" value="Genomic_DNA"/>
</dbReference>
<evidence type="ECO:0000313" key="2">
    <source>
        <dbReference type="Proteomes" id="UP000478090"/>
    </source>
</evidence>
<reference evidence="1 2" key="1">
    <citation type="submission" date="2019-12" db="EMBL/GenBank/DDBJ databases">
        <title>Novel species isolated from a subtropical stream in China.</title>
        <authorList>
            <person name="Lu H."/>
        </authorList>
    </citation>
    <scope>NUCLEOTIDE SEQUENCE [LARGE SCALE GENOMIC DNA]</scope>
    <source>
        <strain evidence="1 2">CY13W</strain>
    </source>
</reference>
<comment type="caution">
    <text evidence="1">The sequence shown here is derived from an EMBL/GenBank/DDBJ whole genome shotgun (WGS) entry which is preliminary data.</text>
</comment>
<keyword evidence="2" id="KW-1185">Reference proteome</keyword>
<accession>A0ABW9VP10</accession>
<evidence type="ECO:0000313" key="1">
    <source>
        <dbReference type="EMBL" id="MYM41163.1"/>
    </source>
</evidence>
<name>A0ABW9VP10_9BURK</name>
<dbReference type="RefSeq" id="WP_161040476.1">
    <property type="nucleotide sequence ID" value="NZ_WWCM01000013.1"/>
</dbReference>
<gene>
    <name evidence="1" type="ORF">GTP27_17740</name>
</gene>
<organism evidence="1 2">
    <name type="scientific">Duganella qianjiadongensis</name>
    <dbReference type="NCBI Taxonomy" id="2692176"/>
    <lineage>
        <taxon>Bacteria</taxon>
        <taxon>Pseudomonadati</taxon>
        <taxon>Pseudomonadota</taxon>
        <taxon>Betaproteobacteria</taxon>
        <taxon>Burkholderiales</taxon>
        <taxon>Oxalobacteraceae</taxon>
        <taxon>Telluria group</taxon>
        <taxon>Duganella</taxon>
    </lineage>
</organism>
<dbReference type="Proteomes" id="UP000478090">
    <property type="component" value="Unassembled WGS sequence"/>
</dbReference>
<sequence>MSTYENLTQVAEALRDTGAFHPAQEFDTAEQVVVAVASLNKYDKVYAYKESGLTLKEDLSAEFLVEPIADIDEDVFEPEIAQVLDVAGSVIPLWNRKLSESDEEYIQEDKQSRGEDPDD</sequence>
<protein>
    <submittedName>
        <fullName evidence="1">Uncharacterized protein</fullName>
    </submittedName>
</protein>
<proteinExistence type="predicted"/>